<feature type="coiled-coil region" evidence="1">
    <location>
        <begin position="61"/>
        <end position="95"/>
    </location>
</feature>
<sequence length="177" mass="21663">MILIFSDASPFLDISKIEYFDRNNFKCWQEHRNYHSTPQISRLNCGCMPTRKYYWWEMYDYIDMKMKINEYQKLLEDLKTENITFLEEFNDYKQQIKHKYKKISLKDLIMHMIIEDTNCKEVTISKRKEISILSNLICGKSKRVWLKNIVINLKFNTLPSRSKETIFLWETRLYILM</sequence>
<dbReference type="EMBL" id="JAHUZN010000003">
    <property type="protein sequence ID" value="KAG8499327.1"/>
    <property type="molecule type" value="Genomic_DNA"/>
</dbReference>
<keyword evidence="3" id="KW-1185">Reference proteome</keyword>
<protein>
    <submittedName>
        <fullName evidence="2">Uncharacterized protein</fullName>
    </submittedName>
</protein>
<name>A0A8J6D5I1_9ROSI</name>
<evidence type="ECO:0000313" key="3">
    <source>
        <dbReference type="Proteomes" id="UP000701853"/>
    </source>
</evidence>
<keyword evidence="1" id="KW-0175">Coiled coil</keyword>
<evidence type="ECO:0000256" key="1">
    <source>
        <dbReference type="SAM" id="Coils"/>
    </source>
</evidence>
<accession>A0A8J6D5I1</accession>
<dbReference type="OrthoDB" id="1432175at2759"/>
<dbReference type="AlphaFoldDB" id="A0A8J6D5I1"/>
<evidence type="ECO:0000313" key="2">
    <source>
        <dbReference type="EMBL" id="KAG8499327.1"/>
    </source>
</evidence>
<proteinExistence type="predicted"/>
<organism evidence="2 3">
    <name type="scientific">Gossypium anomalum</name>
    <dbReference type="NCBI Taxonomy" id="47600"/>
    <lineage>
        <taxon>Eukaryota</taxon>
        <taxon>Viridiplantae</taxon>
        <taxon>Streptophyta</taxon>
        <taxon>Embryophyta</taxon>
        <taxon>Tracheophyta</taxon>
        <taxon>Spermatophyta</taxon>
        <taxon>Magnoliopsida</taxon>
        <taxon>eudicotyledons</taxon>
        <taxon>Gunneridae</taxon>
        <taxon>Pentapetalae</taxon>
        <taxon>rosids</taxon>
        <taxon>malvids</taxon>
        <taxon>Malvales</taxon>
        <taxon>Malvaceae</taxon>
        <taxon>Malvoideae</taxon>
        <taxon>Gossypium</taxon>
    </lineage>
</organism>
<reference evidence="2 3" key="1">
    <citation type="journal article" date="2021" name="bioRxiv">
        <title>The Gossypium anomalum genome as a resource for cotton improvement and evolutionary analysis of hybrid incompatibility.</title>
        <authorList>
            <person name="Grover C.E."/>
            <person name="Yuan D."/>
            <person name="Arick M.A."/>
            <person name="Miller E.R."/>
            <person name="Hu G."/>
            <person name="Peterson D.G."/>
            <person name="Wendel J.F."/>
            <person name="Udall J.A."/>
        </authorList>
    </citation>
    <scope>NUCLEOTIDE SEQUENCE [LARGE SCALE GENOMIC DNA]</scope>
    <source>
        <strain evidence="2">JFW-Udall</strain>
        <tissue evidence="2">Leaf</tissue>
    </source>
</reference>
<comment type="caution">
    <text evidence="2">The sequence shown here is derived from an EMBL/GenBank/DDBJ whole genome shotgun (WGS) entry which is preliminary data.</text>
</comment>
<dbReference type="Proteomes" id="UP000701853">
    <property type="component" value="Chromosome 3"/>
</dbReference>
<gene>
    <name evidence="2" type="ORF">CXB51_005892</name>
</gene>